<keyword evidence="1" id="KW-1133">Transmembrane helix</keyword>
<dbReference type="RefSeq" id="WP_200507050.1">
    <property type="nucleotide sequence ID" value="NZ_JAEHFX010000008.1"/>
</dbReference>
<feature type="domain" description="DUF6311" evidence="2">
    <location>
        <begin position="12"/>
        <end position="410"/>
    </location>
</feature>
<feature type="transmembrane region" description="Helical" evidence="1">
    <location>
        <begin position="198"/>
        <end position="213"/>
    </location>
</feature>
<keyword evidence="1" id="KW-0812">Transmembrane</keyword>
<protein>
    <recommendedName>
        <fullName evidence="2">DUF6311 domain-containing protein</fullName>
    </recommendedName>
</protein>
<dbReference type="Proteomes" id="UP000644147">
    <property type="component" value="Unassembled WGS sequence"/>
</dbReference>
<feature type="transmembrane region" description="Helical" evidence="1">
    <location>
        <begin position="127"/>
        <end position="145"/>
    </location>
</feature>
<feature type="transmembrane region" description="Helical" evidence="1">
    <location>
        <begin position="296"/>
        <end position="315"/>
    </location>
</feature>
<name>A0ABS1C494_9BACT</name>
<dbReference type="EMBL" id="JAEHFX010000008">
    <property type="protein sequence ID" value="MBK0404206.1"/>
    <property type="molecule type" value="Genomic_DNA"/>
</dbReference>
<feature type="transmembrane region" description="Helical" evidence="1">
    <location>
        <begin position="151"/>
        <end position="169"/>
    </location>
</feature>
<evidence type="ECO:0000313" key="4">
    <source>
        <dbReference type="Proteomes" id="UP000644147"/>
    </source>
</evidence>
<keyword evidence="4" id="KW-1185">Reference proteome</keyword>
<feature type="transmembrane region" description="Helical" evidence="1">
    <location>
        <begin position="406"/>
        <end position="422"/>
    </location>
</feature>
<reference evidence="3 4" key="1">
    <citation type="submission" date="2020-12" db="EMBL/GenBank/DDBJ databases">
        <title>Bacterial novel species Adhaeribacter sp. BT258 isolated from soil.</title>
        <authorList>
            <person name="Jung H.-Y."/>
        </authorList>
    </citation>
    <scope>NUCLEOTIDE SEQUENCE [LARGE SCALE GENOMIC DNA]</scope>
    <source>
        <strain evidence="3 4">BT258</strain>
    </source>
</reference>
<comment type="caution">
    <text evidence="3">The sequence shown here is derived from an EMBL/GenBank/DDBJ whole genome shotgun (WGS) entry which is preliminary data.</text>
</comment>
<evidence type="ECO:0000259" key="2">
    <source>
        <dbReference type="Pfam" id="PF19830"/>
    </source>
</evidence>
<evidence type="ECO:0000256" key="1">
    <source>
        <dbReference type="SAM" id="Phobius"/>
    </source>
</evidence>
<evidence type="ECO:0000313" key="3">
    <source>
        <dbReference type="EMBL" id="MBK0404206.1"/>
    </source>
</evidence>
<accession>A0ABS1C494</accession>
<gene>
    <name evidence="3" type="ORF">I5M27_14515</name>
</gene>
<feature type="transmembrane region" description="Helical" evidence="1">
    <location>
        <begin position="335"/>
        <end position="354"/>
    </location>
</feature>
<sequence length="765" mass="87175">MKNRIAVPIVILLSLALLWLLFGNVLLQPGQYMFGYLEDGTKNYYTAAYFIKYDQGLWFSGLNFPFGEHITYTDNQPLFAVLLNLINQHFAPVAGHTIGIYNGIMLFGIVACAVFLFLILREIKLPVWYAVLAAIIIAFLSPQLFRIRAHYALGYTFMIPMFWYLIIRIFRAPKAIIWYVVYALTGLLAVLIHPYYALINLLLLVSYLLVYYFQEKKIQKINSKLFIGLLAAVLIPLLVFQVYMKLTDPVPDRPESPYGFTAYRTSFKALFFPQEAPLQKPWQAVFGDKEVIWEGYAYLGQAAFVVLLLTLFKFFKFGKRKLWKRIFRPALPAPLRVGLWASVLVLLFALAIPIKWGLEGILDIVPPLKQFRSIGRFAWIFYYIFSVYAAYYLFQLARRFRLQRKPVLAFAIPGILLAFWAFEAINNVHQKAVTIKENRVAANFNGETGNYTQLLQKHNLKPDDFQAILPLPYFNVGSEKITIFRNPEAANEAMRASLHTGLPIAANLLSRTSLNQALQQLQLLSSPFTPKAILEKYPSQKPLLLLVVPDSLEPAEANLVKKASLITKQKAYSLYRLPLDSLYASRNTNKTLPEDLQQKAGMFISDSEGIVIRKDFAGNEGNGMFGKGALALKERKTILIDTLLTVAAGGETYEFSGWASALTPNMPSLTLEVKNQASEVLREEKIYFNASTEVWNNWLFSSHVFNVPAGKMKLTISTKSKKATLDNLLLRPVKTDVYFYFGKQQILFRNNLPASYLRYVTLRKR</sequence>
<feature type="transmembrane region" description="Helical" evidence="1">
    <location>
        <begin position="176"/>
        <end position="192"/>
    </location>
</feature>
<keyword evidence="1" id="KW-0472">Membrane</keyword>
<proteinExistence type="predicted"/>
<dbReference type="Pfam" id="PF19830">
    <property type="entry name" value="DUF6311"/>
    <property type="match status" value="1"/>
</dbReference>
<feature type="transmembrane region" description="Helical" evidence="1">
    <location>
        <begin position="374"/>
        <end position="394"/>
    </location>
</feature>
<feature type="transmembrane region" description="Helical" evidence="1">
    <location>
        <begin position="225"/>
        <end position="244"/>
    </location>
</feature>
<feature type="transmembrane region" description="Helical" evidence="1">
    <location>
        <begin position="98"/>
        <end position="120"/>
    </location>
</feature>
<dbReference type="InterPro" id="IPR046278">
    <property type="entry name" value="DUF6311"/>
</dbReference>
<organism evidence="3 4">
    <name type="scientific">Adhaeribacter terrigena</name>
    <dbReference type="NCBI Taxonomy" id="2793070"/>
    <lineage>
        <taxon>Bacteria</taxon>
        <taxon>Pseudomonadati</taxon>
        <taxon>Bacteroidota</taxon>
        <taxon>Cytophagia</taxon>
        <taxon>Cytophagales</taxon>
        <taxon>Hymenobacteraceae</taxon>
        <taxon>Adhaeribacter</taxon>
    </lineage>
</organism>